<gene>
    <name evidence="3" type="ORF">BOX15_Mlig033450g1</name>
</gene>
<keyword evidence="4" id="KW-1185">Reference proteome</keyword>
<dbReference type="CDD" id="cd23659">
    <property type="entry name" value="USP_At3g01520-like"/>
    <property type="match status" value="1"/>
</dbReference>
<feature type="non-terminal residue" evidence="3">
    <location>
        <position position="1"/>
    </location>
</feature>
<dbReference type="PANTHER" id="PTHR46989">
    <property type="entry name" value="USP DOMAIN-CONTAINING PROTEIN"/>
    <property type="match status" value="1"/>
</dbReference>
<proteinExistence type="predicted"/>
<evidence type="ECO:0000313" key="4">
    <source>
        <dbReference type="Proteomes" id="UP000215902"/>
    </source>
</evidence>
<dbReference type="Proteomes" id="UP000215902">
    <property type="component" value="Unassembled WGS sequence"/>
</dbReference>
<dbReference type="SUPFAM" id="SSF52402">
    <property type="entry name" value="Adenine nucleotide alpha hydrolases-like"/>
    <property type="match status" value="1"/>
</dbReference>
<protein>
    <recommendedName>
        <fullName evidence="2">UspA domain-containing protein</fullName>
    </recommendedName>
</protein>
<dbReference type="EMBL" id="NIVC01003414">
    <property type="protein sequence ID" value="PAA51508.1"/>
    <property type="molecule type" value="Genomic_DNA"/>
</dbReference>
<dbReference type="InterPro" id="IPR006016">
    <property type="entry name" value="UspA"/>
</dbReference>
<dbReference type="InterPro" id="IPR006015">
    <property type="entry name" value="Universal_stress_UspA"/>
</dbReference>
<evidence type="ECO:0000256" key="1">
    <source>
        <dbReference type="SAM" id="Coils"/>
    </source>
</evidence>
<feature type="domain" description="UspA" evidence="2">
    <location>
        <begin position="14"/>
        <end position="158"/>
    </location>
</feature>
<accession>A0A267DQD2</accession>
<evidence type="ECO:0000313" key="3">
    <source>
        <dbReference type="EMBL" id="PAA51508.1"/>
    </source>
</evidence>
<dbReference type="AlphaFoldDB" id="A0A267DQD2"/>
<organism evidence="3 4">
    <name type="scientific">Macrostomum lignano</name>
    <dbReference type="NCBI Taxonomy" id="282301"/>
    <lineage>
        <taxon>Eukaryota</taxon>
        <taxon>Metazoa</taxon>
        <taxon>Spiralia</taxon>
        <taxon>Lophotrochozoa</taxon>
        <taxon>Platyhelminthes</taxon>
        <taxon>Rhabditophora</taxon>
        <taxon>Macrostomorpha</taxon>
        <taxon>Macrostomida</taxon>
        <taxon>Macrostomidae</taxon>
        <taxon>Macrostomum</taxon>
    </lineage>
</organism>
<keyword evidence="1" id="KW-0175">Coiled coil</keyword>
<dbReference type="STRING" id="282301.A0A267DQD2"/>
<sequence length="163" mass="17845">KFCIMGGQSSKPQQRVLIAVDGSSHSQNAFDWYRTNLATPGEDVILFHTGSLPSHLMAPTGISASNSDVQRANESLRKRVAQLEESMMEQCKRHSMQCRWKYADSLSPGLAVVDASAEEKADLVVMGTRGLGTIRRTILGSVSEFVISHSRRPVVVVPPPPQQ</sequence>
<dbReference type="InterPro" id="IPR014729">
    <property type="entry name" value="Rossmann-like_a/b/a_fold"/>
</dbReference>
<dbReference type="PANTHER" id="PTHR46989:SF3">
    <property type="entry name" value="USPA DOMAIN-CONTAINING PROTEIN"/>
    <property type="match status" value="1"/>
</dbReference>
<dbReference type="OrthoDB" id="843225at2759"/>
<name>A0A267DQD2_9PLAT</name>
<dbReference type="Gene3D" id="3.40.50.620">
    <property type="entry name" value="HUPs"/>
    <property type="match status" value="1"/>
</dbReference>
<reference evidence="3 4" key="1">
    <citation type="submission" date="2017-06" db="EMBL/GenBank/DDBJ databases">
        <title>A platform for efficient transgenesis in Macrostomum lignano, a flatworm model organism for stem cell research.</title>
        <authorList>
            <person name="Berezikov E."/>
        </authorList>
    </citation>
    <scope>NUCLEOTIDE SEQUENCE [LARGE SCALE GENOMIC DNA]</scope>
    <source>
        <strain evidence="3">DV1</strain>
        <tissue evidence="3">Whole organism</tissue>
    </source>
</reference>
<dbReference type="PRINTS" id="PR01438">
    <property type="entry name" value="UNVRSLSTRESS"/>
</dbReference>
<evidence type="ECO:0000259" key="2">
    <source>
        <dbReference type="Pfam" id="PF00582"/>
    </source>
</evidence>
<dbReference type="Pfam" id="PF00582">
    <property type="entry name" value="Usp"/>
    <property type="match status" value="1"/>
</dbReference>
<feature type="coiled-coil region" evidence="1">
    <location>
        <begin position="66"/>
        <end position="93"/>
    </location>
</feature>
<comment type="caution">
    <text evidence="3">The sequence shown here is derived from an EMBL/GenBank/DDBJ whole genome shotgun (WGS) entry which is preliminary data.</text>
</comment>